<keyword evidence="2" id="KW-1133">Transmembrane helix</keyword>
<dbReference type="GO" id="GO:0016491">
    <property type="term" value="F:oxidoreductase activity"/>
    <property type="evidence" value="ECO:0007669"/>
    <property type="project" value="UniProtKB-KW"/>
</dbReference>
<dbReference type="SUPFAM" id="SSF51735">
    <property type="entry name" value="NAD(P)-binding Rossmann-fold domains"/>
    <property type="match status" value="2"/>
</dbReference>
<dbReference type="InterPro" id="IPR002347">
    <property type="entry name" value="SDR_fam"/>
</dbReference>
<name>A0A7R9JZL2_TIMGE</name>
<accession>A0A7R9JZL2</accession>
<evidence type="ECO:0000256" key="2">
    <source>
        <dbReference type="SAM" id="Phobius"/>
    </source>
</evidence>
<dbReference type="Gene3D" id="3.40.50.720">
    <property type="entry name" value="NAD(P)-binding Rossmann-like Domain"/>
    <property type="match status" value="1"/>
</dbReference>
<dbReference type="Pfam" id="PF00106">
    <property type="entry name" value="adh_short"/>
    <property type="match status" value="1"/>
</dbReference>
<dbReference type="PANTHER" id="PTHR43157">
    <property type="entry name" value="PHOSPHATIDYLINOSITOL-GLYCAN BIOSYNTHESIS CLASS F PROTEIN-RELATED"/>
    <property type="match status" value="1"/>
</dbReference>
<dbReference type="InterPro" id="IPR036291">
    <property type="entry name" value="NAD(P)-bd_dom_sf"/>
</dbReference>
<evidence type="ECO:0008006" key="4">
    <source>
        <dbReference type="Google" id="ProtNLM"/>
    </source>
</evidence>
<feature type="transmembrane region" description="Helical" evidence="2">
    <location>
        <begin position="12"/>
        <end position="34"/>
    </location>
</feature>
<sequence length="405" mass="45167">MSWIPECSPKVLLLAAGALFIGFLLLVVSLKLFVHLTKGVCRSIANMDGKTVIVTGANSGIGKETARGLAQRGAKVILACRNVEAADKVKDEIISSTGNSSVVVKKLDLSSLESVRQFANDVNRSEKRLDVLVHNAGYANTFSKQVTGDGLEITMATNHYGPFLLTHLLIGPTHLDYDYEITTQEVMRRHMLVAHRCRVGRTQSLRTQFVPWFISSRTSDTSDLIQRHNLLKKSSPSRIVIVASELYRLARLDLNNLNPVQSFPAYLYYVSKYANIVFSLELSRRLENTGVTVNCLHPGMIDSGIWRNVPYLLKPVMKLIIKGFFKNPEEGAQTSIHQDDLNPEEGAQTSIHLAVSEEVNNVTGKYFLDCKEYSLKEAVKDPAKGKKLWEKSEELVKLQTTDPHI</sequence>
<gene>
    <name evidence="3" type="ORF">TGEB3V08_LOCUS5758</name>
</gene>
<proteinExistence type="predicted"/>
<evidence type="ECO:0000256" key="1">
    <source>
        <dbReference type="ARBA" id="ARBA00023002"/>
    </source>
</evidence>
<dbReference type="AlphaFoldDB" id="A0A7R9JZL2"/>
<dbReference type="PANTHER" id="PTHR43157:SF66">
    <property type="entry name" value="WW DOMAIN-CONTAINING OXIDOREDUCTASE-LIKE PROTEIN"/>
    <property type="match status" value="1"/>
</dbReference>
<dbReference type="EMBL" id="OE841194">
    <property type="protein sequence ID" value="CAD7594681.1"/>
    <property type="molecule type" value="Genomic_DNA"/>
</dbReference>
<keyword evidence="1" id="KW-0560">Oxidoreductase</keyword>
<evidence type="ECO:0000313" key="3">
    <source>
        <dbReference type="EMBL" id="CAD7594681.1"/>
    </source>
</evidence>
<dbReference type="PRINTS" id="PR00081">
    <property type="entry name" value="GDHRDH"/>
</dbReference>
<dbReference type="CDD" id="cd05327">
    <property type="entry name" value="retinol-DH_like_SDR_c_like"/>
    <property type="match status" value="1"/>
</dbReference>
<keyword evidence="2" id="KW-0812">Transmembrane</keyword>
<organism evidence="3">
    <name type="scientific">Timema genevievae</name>
    <name type="common">Walking stick</name>
    <dbReference type="NCBI Taxonomy" id="629358"/>
    <lineage>
        <taxon>Eukaryota</taxon>
        <taxon>Metazoa</taxon>
        <taxon>Ecdysozoa</taxon>
        <taxon>Arthropoda</taxon>
        <taxon>Hexapoda</taxon>
        <taxon>Insecta</taxon>
        <taxon>Pterygota</taxon>
        <taxon>Neoptera</taxon>
        <taxon>Polyneoptera</taxon>
        <taxon>Phasmatodea</taxon>
        <taxon>Timematodea</taxon>
        <taxon>Timematoidea</taxon>
        <taxon>Timematidae</taxon>
        <taxon>Timema</taxon>
    </lineage>
</organism>
<reference evidence="3" key="1">
    <citation type="submission" date="2020-11" db="EMBL/GenBank/DDBJ databases">
        <authorList>
            <person name="Tran Van P."/>
        </authorList>
    </citation>
    <scope>NUCLEOTIDE SEQUENCE</scope>
</reference>
<keyword evidence="2" id="KW-0472">Membrane</keyword>
<protein>
    <recommendedName>
        <fullName evidence="4">Retinol dehydrogenase 14</fullName>
    </recommendedName>
</protein>